<dbReference type="RefSeq" id="WP_201949694.1">
    <property type="nucleotide sequence ID" value="NZ_JAERRJ010000008.1"/>
</dbReference>
<dbReference type="PANTHER" id="PTHR33164">
    <property type="entry name" value="TRANSCRIPTIONAL REGULATOR, MARR FAMILY"/>
    <property type="match status" value="1"/>
</dbReference>
<dbReference type="InterPro" id="IPR023187">
    <property type="entry name" value="Tscrpt_reg_MarR-type_CS"/>
</dbReference>
<protein>
    <submittedName>
        <fullName evidence="5">MarR family transcriptional regulator</fullName>
    </submittedName>
</protein>
<organism evidence="5 6">
    <name type="scientific">Nocardia acididurans</name>
    <dbReference type="NCBI Taxonomy" id="2802282"/>
    <lineage>
        <taxon>Bacteria</taxon>
        <taxon>Bacillati</taxon>
        <taxon>Actinomycetota</taxon>
        <taxon>Actinomycetes</taxon>
        <taxon>Mycobacteriales</taxon>
        <taxon>Nocardiaceae</taxon>
        <taxon>Nocardia</taxon>
    </lineage>
</organism>
<accession>A0ABS1M8V8</accession>
<dbReference type="PROSITE" id="PS01117">
    <property type="entry name" value="HTH_MARR_1"/>
    <property type="match status" value="1"/>
</dbReference>
<proteinExistence type="predicted"/>
<dbReference type="SMART" id="SM00347">
    <property type="entry name" value="HTH_MARR"/>
    <property type="match status" value="1"/>
</dbReference>
<dbReference type="InterPro" id="IPR039422">
    <property type="entry name" value="MarR/SlyA-like"/>
</dbReference>
<dbReference type="InterPro" id="IPR000835">
    <property type="entry name" value="HTH_MarR-typ"/>
</dbReference>
<dbReference type="SUPFAM" id="SSF46785">
    <property type="entry name" value="Winged helix' DNA-binding domain"/>
    <property type="match status" value="1"/>
</dbReference>
<dbReference type="Pfam" id="PF12802">
    <property type="entry name" value="MarR_2"/>
    <property type="match status" value="1"/>
</dbReference>
<sequence>MSETSTAPLVVLLKQLADRMVGELVARLRAAGYTDITIAHHPVFYNIDREGTRITDLAARAGMTHQSMSELVGALVDLGYLERVPDPADGRARLARPTRRGHAAIRRARTEIADIESAWLDAFRRAGLDLDLRPVLAAALRDPEPRT</sequence>
<dbReference type="Gene3D" id="1.10.10.10">
    <property type="entry name" value="Winged helix-like DNA-binding domain superfamily/Winged helix DNA-binding domain"/>
    <property type="match status" value="1"/>
</dbReference>
<dbReference type="PANTHER" id="PTHR33164:SF57">
    <property type="entry name" value="MARR-FAMILY TRANSCRIPTIONAL REGULATOR"/>
    <property type="match status" value="1"/>
</dbReference>
<comment type="caution">
    <text evidence="5">The sequence shown here is derived from an EMBL/GenBank/DDBJ whole genome shotgun (WGS) entry which is preliminary data.</text>
</comment>
<dbReference type="PROSITE" id="PS50995">
    <property type="entry name" value="HTH_MARR_2"/>
    <property type="match status" value="1"/>
</dbReference>
<dbReference type="Proteomes" id="UP000602198">
    <property type="component" value="Unassembled WGS sequence"/>
</dbReference>
<dbReference type="InterPro" id="IPR036390">
    <property type="entry name" value="WH_DNA-bd_sf"/>
</dbReference>
<name>A0ABS1M8V8_9NOCA</name>
<keyword evidence="6" id="KW-1185">Reference proteome</keyword>
<feature type="domain" description="HTH marR-type" evidence="4">
    <location>
        <begin position="6"/>
        <end position="142"/>
    </location>
</feature>
<evidence type="ECO:0000256" key="1">
    <source>
        <dbReference type="ARBA" id="ARBA00023015"/>
    </source>
</evidence>
<evidence type="ECO:0000313" key="6">
    <source>
        <dbReference type="Proteomes" id="UP000602198"/>
    </source>
</evidence>
<evidence type="ECO:0000259" key="4">
    <source>
        <dbReference type="PROSITE" id="PS50995"/>
    </source>
</evidence>
<evidence type="ECO:0000313" key="5">
    <source>
        <dbReference type="EMBL" id="MBL1077073.1"/>
    </source>
</evidence>
<dbReference type="EMBL" id="JAERRJ010000008">
    <property type="protein sequence ID" value="MBL1077073.1"/>
    <property type="molecule type" value="Genomic_DNA"/>
</dbReference>
<evidence type="ECO:0000256" key="2">
    <source>
        <dbReference type="ARBA" id="ARBA00023125"/>
    </source>
</evidence>
<keyword evidence="3" id="KW-0804">Transcription</keyword>
<keyword evidence="1" id="KW-0805">Transcription regulation</keyword>
<dbReference type="InterPro" id="IPR036388">
    <property type="entry name" value="WH-like_DNA-bd_sf"/>
</dbReference>
<gene>
    <name evidence="5" type="ORF">JK358_21985</name>
</gene>
<keyword evidence="2" id="KW-0238">DNA-binding</keyword>
<reference evidence="5 6" key="1">
    <citation type="submission" date="2021-01" db="EMBL/GenBank/DDBJ databases">
        <title>WGS of actinomycetes isolated from Thailand.</title>
        <authorList>
            <person name="Thawai C."/>
        </authorList>
    </citation>
    <scope>NUCLEOTIDE SEQUENCE [LARGE SCALE GENOMIC DNA]</scope>
    <source>
        <strain evidence="5 6">LPG 2</strain>
    </source>
</reference>
<evidence type="ECO:0000256" key="3">
    <source>
        <dbReference type="ARBA" id="ARBA00023163"/>
    </source>
</evidence>